<evidence type="ECO:0000256" key="2">
    <source>
        <dbReference type="ARBA" id="ARBA00022737"/>
    </source>
</evidence>
<dbReference type="AlphaFoldDB" id="A0AAV4GGG5"/>
<dbReference type="SUPFAM" id="SSF54695">
    <property type="entry name" value="POZ domain"/>
    <property type="match status" value="1"/>
</dbReference>
<feature type="compositionally biased region" description="Polar residues" evidence="6">
    <location>
        <begin position="580"/>
        <end position="609"/>
    </location>
</feature>
<dbReference type="PROSITE" id="PS00028">
    <property type="entry name" value="ZINC_FINGER_C2H2_1"/>
    <property type="match status" value="4"/>
</dbReference>
<dbReference type="Gene3D" id="3.30.160.60">
    <property type="entry name" value="Classic Zinc Finger"/>
    <property type="match status" value="4"/>
</dbReference>
<feature type="region of interest" description="Disordered" evidence="6">
    <location>
        <begin position="569"/>
        <end position="650"/>
    </location>
</feature>
<feature type="region of interest" description="Disordered" evidence="6">
    <location>
        <begin position="834"/>
        <end position="875"/>
    </location>
</feature>
<feature type="domain" description="C2H2-type" evidence="7">
    <location>
        <begin position="952"/>
        <end position="975"/>
    </location>
</feature>
<dbReference type="PANTHER" id="PTHR24379:SF127">
    <property type="entry name" value="BLOODY FINGERS-RELATED"/>
    <property type="match status" value="1"/>
</dbReference>
<evidence type="ECO:0000259" key="7">
    <source>
        <dbReference type="PROSITE" id="PS50157"/>
    </source>
</evidence>
<dbReference type="GO" id="GO:0008270">
    <property type="term" value="F:zinc ion binding"/>
    <property type="evidence" value="ECO:0007669"/>
    <property type="project" value="UniProtKB-KW"/>
</dbReference>
<keyword evidence="3 5" id="KW-0863">Zinc-finger</keyword>
<comment type="caution">
    <text evidence="8">The sequence shown here is derived from an EMBL/GenBank/DDBJ whole genome shotgun (WGS) entry which is preliminary data.</text>
</comment>
<dbReference type="Pfam" id="PF00096">
    <property type="entry name" value="zf-C2H2"/>
    <property type="match status" value="3"/>
</dbReference>
<dbReference type="Gene3D" id="3.30.710.10">
    <property type="entry name" value="Potassium Channel Kv1.1, Chain A"/>
    <property type="match status" value="1"/>
</dbReference>
<reference evidence="8 9" key="1">
    <citation type="journal article" date="2021" name="Elife">
        <title>Chloroplast acquisition without the gene transfer in kleptoplastic sea slugs, Plakobranchus ocellatus.</title>
        <authorList>
            <person name="Maeda T."/>
            <person name="Takahashi S."/>
            <person name="Yoshida T."/>
            <person name="Shimamura S."/>
            <person name="Takaki Y."/>
            <person name="Nagai Y."/>
            <person name="Toyoda A."/>
            <person name="Suzuki Y."/>
            <person name="Arimoto A."/>
            <person name="Ishii H."/>
            <person name="Satoh N."/>
            <person name="Nishiyama T."/>
            <person name="Hasebe M."/>
            <person name="Maruyama T."/>
            <person name="Minagawa J."/>
            <person name="Obokata J."/>
            <person name="Shigenobu S."/>
        </authorList>
    </citation>
    <scope>NUCLEOTIDE SEQUENCE [LARGE SCALE GENOMIC DNA]</scope>
</reference>
<evidence type="ECO:0000256" key="3">
    <source>
        <dbReference type="ARBA" id="ARBA00022771"/>
    </source>
</evidence>
<dbReference type="EMBL" id="BMAT01001370">
    <property type="protein sequence ID" value="GFR84048.1"/>
    <property type="molecule type" value="Genomic_DNA"/>
</dbReference>
<dbReference type="InterPro" id="IPR011333">
    <property type="entry name" value="SKP1/BTB/POZ_sf"/>
</dbReference>
<dbReference type="GO" id="GO:0000977">
    <property type="term" value="F:RNA polymerase II transcription regulatory region sequence-specific DNA binding"/>
    <property type="evidence" value="ECO:0007669"/>
    <property type="project" value="TreeGrafter"/>
</dbReference>
<dbReference type="Pfam" id="PF00651">
    <property type="entry name" value="BTB"/>
    <property type="match status" value="1"/>
</dbReference>
<name>A0AAV4GGG5_9GAST</name>
<feature type="region of interest" description="Disordered" evidence="6">
    <location>
        <begin position="681"/>
        <end position="716"/>
    </location>
</feature>
<dbReference type="InterPro" id="IPR000210">
    <property type="entry name" value="BTB/POZ_dom"/>
</dbReference>
<evidence type="ECO:0000256" key="1">
    <source>
        <dbReference type="ARBA" id="ARBA00022723"/>
    </source>
</evidence>
<feature type="compositionally biased region" description="Low complexity" evidence="6">
    <location>
        <begin position="852"/>
        <end position="864"/>
    </location>
</feature>
<dbReference type="GO" id="GO:0000981">
    <property type="term" value="F:DNA-binding transcription factor activity, RNA polymerase II-specific"/>
    <property type="evidence" value="ECO:0007669"/>
    <property type="project" value="TreeGrafter"/>
</dbReference>
<dbReference type="PROSITE" id="PS50157">
    <property type="entry name" value="ZINC_FINGER_C2H2_2"/>
    <property type="match status" value="5"/>
</dbReference>
<proteinExistence type="predicted"/>
<dbReference type="FunFam" id="3.30.160.60:FF:000690">
    <property type="entry name" value="Zinc finger protein 354C"/>
    <property type="match status" value="1"/>
</dbReference>
<feature type="compositionally biased region" description="Polar residues" evidence="6">
    <location>
        <begin position="761"/>
        <end position="781"/>
    </location>
</feature>
<evidence type="ECO:0000256" key="6">
    <source>
        <dbReference type="SAM" id="MobiDB-lite"/>
    </source>
</evidence>
<feature type="domain" description="C2H2-type" evidence="7">
    <location>
        <begin position="1011"/>
        <end position="1040"/>
    </location>
</feature>
<dbReference type="Proteomes" id="UP000762676">
    <property type="component" value="Unassembled WGS sequence"/>
</dbReference>
<evidence type="ECO:0000313" key="9">
    <source>
        <dbReference type="Proteomes" id="UP000762676"/>
    </source>
</evidence>
<dbReference type="GO" id="GO:0005634">
    <property type="term" value="C:nucleus"/>
    <property type="evidence" value="ECO:0007669"/>
    <property type="project" value="TreeGrafter"/>
</dbReference>
<gene>
    <name evidence="8" type="ORF">ElyMa_000662800</name>
</gene>
<keyword evidence="9" id="KW-1185">Reference proteome</keyword>
<sequence>MAPKEFSKDAAFEVQLPNYNVKLWKSLHSQWRNQKFCDLKVVTTNGIVPMHSCVWSAFSDEMAKMVKEDAEAKSKFRLSVSLAVTSEVVLEIASVLYTGTFSPPKRLMAQLYSTVKYLEFSDLLDLIKKYYQDNSIDLLDEFTPSKESNHLRRVDTCEELEALHFCSKEHPNKLLERKGNNIAKGKKLRTLLNRIPQSSENSKFRLHQWSTLFDTESFSPPASSFSVFTPVAVQENSQNTNSEHGSFENGTLILKDRIKKEQDLDMEPEVFTCNFPSSGTLNSMDSWLKMRVKINRMKSKSFGQIPKSVSYGYVAGTGRMYIKNYANCALSNVQVEQSLPNCSLTCNSDSFEVEETSIQSNNSINTIGSILTDDVSTSLPVKKTTSSETISGENATSTPVIRPAQSASFSSHSDNTRIVDQTFQFSDYAVAEDAAQAVNNALNDHDHSGDCFITLCLQAIEQDHDYCQFPATGYNTDDVNAQTGTVSGKNMTKEIKREEDLNISEDSLLNSVLALDGEIKQEVDIGNFQSNKSRKSTTGNVDVVSDTTEKTYEDVHVTTARNIYKVRENPGGSVDIMRDNSFSKTRNIGKSSDMLSCTRKNSQTDQTPPNKDEPLKLPSKSAEISSVLPVRQGAGEASGSVEHSDSRLTSSTQISSTMINCFVSLEKLPEFETQLAISLDNDSSIGDQSPITSPFKDSATRTLSQTSAGSNKTGAETERLNDVVIWNSEVTNRASQQSSSTSQCSAVKNSKCDKSNCSKKQMNSYTKESTPLTPCKNTVGSRKTAREEGQAMEMDSHGNNLQSPEEYSRPVRKRKLSTRLAGCKLFGNPSLFQISEKKERRLKKPETKARSPRPSSEPPLLSSPNEAVSGSEIKPSNVYDNDSICNAETSGVHSKPNGTQEFSHEKWKLTVFLGNIDEKVRNRNDGEVLISDKPPGCYSNGPTLPTAAASFFECSECQRVFQKRENLTSHMYSVHKTCPISLHCSYCGHVAERPFELVQHSVQLHGDALPFKCPHESCSFSSSKRSDVVKHMMVHSSVKAVRCHRCGQHFKTVKNLQLHKNSCYNLKKYICEVCGRRFNIKSSMQKHVDTVHRGTKAYLCPDCGKTFSCNANLQRHMRIHKNSFPYPCQYCSAKFRHSNTLKDHAETKHGIHNFKPQKVL</sequence>
<protein>
    <submittedName>
        <fullName evidence="8">Zinc finger protein</fullName>
    </submittedName>
</protein>
<feature type="compositionally biased region" description="Polar residues" evidence="6">
    <location>
        <begin position="681"/>
        <end position="692"/>
    </location>
</feature>
<dbReference type="InterPro" id="IPR036236">
    <property type="entry name" value="Znf_C2H2_sf"/>
</dbReference>
<feature type="domain" description="C2H2-type" evidence="7">
    <location>
        <begin position="1098"/>
        <end position="1125"/>
    </location>
</feature>
<accession>A0AAV4GGG5</accession>
<dbReference type="SUPFAM" id="SSF57667">
    <property type="entry name" value="beta-beta-alpha zinc fingers"/>
    <property type="match status" value="3"/>
</dbReference>
<feature type="compositionally biased region" description="Low complexity" evidence="6">
    <location>
        <begin position="735"/>
        <end position="749"/>
    </location>
</feature>
<keyword evidence="4" id="KW-0862">Zinc</keyword>
<feature type="region of interest" description="Disordered" evidence="6">
    <location>
        <begin position="732"/>
        <end position="810"/>
    </location>
</feature>
<evidence type="ECO:0000256" key="4">
    <source>
        <dbReference type="ARBA" id="ARBA00022833"/>
    </source>
</evidence>
<feature type="compositionally biased region" description="Polar residues" evidence="6">
    <location>
        <begin position="700"/>
        <end position="714"/>
    </location>
</feature>
<dbReference type="PANTHER" id="PTHR24379">
    <property type="entry name" value="KRAB AND ZINC FINGER DOMAIN-CONTAINING"/>
    <property type="match status" value="1"/>
</dbReference>
<feature type="domain" description="C2H2-type" evidence="7">
    <location>
        <begin position="1126"/>
        <end position="1157"/>
    </location>
</feature>
<dbReference type="InterPro" id="IPR013087">
    <property type="entry name" value="Znf_C2H2_type"/>
</dbReference>
<keyword evidence="1" id="KW-0479">Metal-binding</keyword>
<dbReference type="SMART" id="SM00355">
    <property type="entry name" value="ZnF_C2H2"/>
    <property type="match status" value="7"/>
</dbReference>
<feature type="compositionally biased region" description="Basic and acidic residues" evidence="6">
    <location>
        <begin position="835"/>
        <end position="849"/>
    </location>
</feature>
<organism evidence="8 9">
    <name type="scientific">Elysia marginata</name>
    <dbReference type="NCBI Taxonomy" id="1093978"/>
    <lineage>
        <taxon>Eukaryota</taxon>
        <taxon>Metazoa</taxon>
        <taxon>Spiralia</taxon>
        <taxon>Lophotrochozoa</taxon>
        <taxon>Mollusca</taxon>
        <taxon>Gastropoda</taxon>
        <taxon>Heterobranchia</taxon>
        <taxon>Euthyneura</taxon>
        <taxon>Panpulmonata</taxon>
        <taxon>Sacoglossa</taxon>
        <taxon>Placobranchoidea</taxon>
        <taxon>Plakobranchidae</taxon>
        <taxon>Elysia</taxon>
    </lineage>
</organism>
<evidence type="ECO:0000256" key="5">
    <source>
        <dbReference type="PROSITE-ProRule" id="PRU00042"/>
    </source>
</evidence>
<evidence type="ECO:0000313" key="8">
    <source>
        <dbReference type="EMBL" id="GFR84048.1"/>
    </source>
</evidence>
<feature type="domain" description="C2H2-type" evidence="7">
    <location>
        <begin position="1069"/>
        <end position="1097"/>
    </location>
</feature>
<keyword evidence="2" id="KW-0677">Repeat</keyword>